<organism evidence="2">
    <name type="scientific">Gaeumannomyces tritici (strain R3-111a-1)</name>
    <name type="common">Wheat and barley take-all root rot fungus</name>
    <name type="synonym">Gaeumannomyces graminis var. tritici</name>
    <dbReference type="NCBI Taxonomy" id="644352"/>
    <lineage>
        <taxon>Eukaryota</taxon>
        <taxon>Fungi</taxon>
        <taxon>Dikarya</taxon>
        <taxon>Ascomycota</taxon>
        <taxon>Pezizomycotina</taxon>
        <taxon>Sordariomycetes</taxon>
        <taxon>Sordariomycetidae</taxon>
        <taxon>Magnaporthales</taxon>
        <taxon>Magnaporthaceae</taxon>
        <taxon>Gaeumannomyces</taxon>
    </lineage>
</organism>
<feature type="transmembrane region" description="Helical" evidence="1">
    <location>
        <begin position="28"/>
        <end position="52"/>
    </location>
</feature>
<dbReference type="GeneID" id="20344370"/>
<evidence type="ECO:0000313" key="2">
    <source>
        <dbReference type="EMBL" id="EJT78815.1"/>
    </source>
</evidence>
<dbReference type="RefSeq" id="XP_009219960.1">
    <property type="nucleotide sequence ID" value="XM_009221696.1"/>
</dbReference>
<dbReference type="EMBL" id="GL385396">
    <property type="protein sequence ID" value="EJT78815.1"/>
    <property type="molecule type" value="Genomic_DNA"/>
</dbReference>
<dbReference type="OrthoDB" id="5388417at2759"/>
<evidence type="ECO:0000256" key="1">
    <source>
        <dbReference type="SAM" id="Phobius"/>
    </source>
</evidence>
<reference evidence="3" key="4">
    <citation type="journal article" date="2015" name="G3 (Bethesda)">
        <title>Genome sequences of three phytopathogenic species of the Magnaporthaceae family of fungi.</title>
        <authorList>
            <person name="Okagaki L.H."/>
            <person name="Nunes C.C."/>
            <person name="Sailsbery J."/>
            <person name="Clay B."/>
            <person name="Brown D."/>
            <person name="John T."/>
            <person name="Oh Y."/>
            <person name="Young N."/>
            <person name="Fitzgerald M."/>
            <person name="Haas B.J."/>
            <person name="Zeng Q."/>
            <person name="Young S."/>
            <person name="Adiconis X."/>
            <person name="Fan L."/>
            <person name="Levin J.Z."/>
            <person name="Mitchell T.K."/>
            <person name="Okubara P.A."/>
            <person name="Farman M.L."/>
            <person name="Kohn L.M."/>
            <person name="Birren B."/>
            <person name="Ma L.-J."/>
            <person name="Dean R.A."/>
        </authorList>
    </citation>
    <scope>NUCLEOTIDE SEQUENCE</scope>
    <source>
        <strain evidence="3">R3-111a-1</strain>
    </source>
</reference>
<accession>J3NRK9</accession>
<dbReference type="Proteomes" id="UP000006039">
    <property type="component" value="Unassembled WGS sequence"/>
</dbReference>
<sequence length="196" mass="22069">MHSMDNIYTAQSHIVGRSELARDSNESVVNLLIALFGLSFIASLMIAVLFLLRRMKRQQRMRAEMLPQYNDVAGKRGPKGPNTRGLTIQTQSIGDGCHSVLVFRDGQPMLANPESPPHSPDNVPQIHITFPDEHDDQGRRKSGRVVVVRVGETGIGMEPLREEQLPAYEKESSTQFYSIDIEKIGGLKEKERQDFR</sequence>
<evidence type="ECO:0000313" key="3">
    <source>
        <dbReference type="EnsemblFungi" id="EJT78815"/>
    </source>
</evidence>
<reference evidence="4" key="1">
    <citation type="submission" date="2010-07" db="EMBL/GenBank/DDBJ databases">
        <title>The genome sequence of Gaeumannomyces graminis var. tritici strain R3-111a-1.</title>
        <authorList>
            <consortium name="The Broad Institute Genome Sequencing Platform"/>
            <person name="Ma L.-J."/>
            <person name="Dead R."/>
            <person name="Young S."/>
            <person name="Zeng Q."/>
            <person name="Koehrsen M."/>
            <person name="Alvarado L."/>
            <person name="Berlin A."/>
            <person name="Chapman S.B."/>
            <person name="Chen Z."/>
            <person name="Freedman E."/>
            <person name="Gellesch M."/>
            <person name="Goldberg J."/>
            <person name="Griggs A."/>
            <person name="Gujja S."/>
            <person name="Heilman E.R."/>
            <person name="Heiman D."/>
            <person name="Hepburn T."/>
            <person name="Howarth C."/>
            <person name="Jen D."/>
            <person name="Larson L."/>
            <person name="Mehta T."/>
            <person name="Neiman D."/>
            <person name="Pearson M."/>
            <person name="Roberts A."/>
            <person name="Saif S."/>
            <person name="Shea T."/>
            <person name="Shenoy N."/>
            <person name="Sisk P."/>
            <person name="Stolte C."/>
            <person name="Sykes S."/>
            <person name="Walk T."/>
            <person name="White J."/>
            <person name="Yandava C."/>
            <person name="Haas B."/>
            <person name="Nusbaum C."/>
            <person name="Birren B."/>
        </authorList>
    </citation>
    <scope>NUCLEOTIDE SEQUENCE [LARGE SCALE GENOMIC DNA]</scope>
    <source>
        <strain evidence="4">R3-111a-1</strain>
    </source>
</reference>
<protein>
    <submittedName>
        <fullName evidence="2 3">Uncharacterized protein</fullName>
    </submittedName>
</protein>
<keyword evidence="1" id="KW-0812">Transmembrane</keyword>
<keyword evidence="1" id="KW-0472">Membrane</keyword>
<name>J3NRK9_GAET3</name>
<dbReference type="EnsemblFungi" id="EJT78815">
    <property type="protein sequence ID" value="EJT78815"/>
    <property type="gene ID" value="GGTG_03912"/>
</dbReference>
<dbReference type="VEuPathDB" id="FungiDB:GGTG_03912"/>
<gene>
    <name evidence="3" type="primary">20344370</name>
    <name evidence="2" type="ORF">GGTG_03912</name>
</gene>
<proteinExistence type="predicted"/>
<reference evidence="2" key="3">
    <citation type="submission" date="2010-09" db="EMBL/GenBank/DDBJ databases">
        <title>Annotation of Gaeumannomyces graminis var. tritici R3-111a-1.</title>
        <authorList>
            <consortium name="The Broad Institute Genome Sequencing Platform"/>
            <person name="Ma L.-J."/>
            <person name="Dead R."/>
            <person name="Young S.K."/>
            <person name="Zeng Q."/>
            <person name="Gargeya S."/>
            <person name="Fitzgerald M."/>
            <person name="Haas B."/>
            <person name="Abouelleil A."/>
            <person name="Alvarado L."/>
            <person name="Arachchi H.M."/>
            <person name="Berlin A."/>
            <person name="Brown A."/>
            <person name="Chapman S.B."/>
            <person name="Chen Z."/>
            <person name="Dunbar C."/>
            <person name="Freedman E."/>
            <person name="Gearin G."/>
            <person name="Gellesch M."/>
            <person name="Goldberg J."/>
            <person name="Griggs A."/>
            <person name="Gujja S."/>
            <person name="Heiman D."/>
            <person name="Howarth C."/>
            <person name="Larson L."/>
            <person name="Lui A."/>
            <person name="MacDonald P.J.P."/>
            <person name="Mehta T."/>
            <person name="Montmayeur A."/>
            <person name="Murphy C."/>
            <person name="Neiman D."/>
            <person name="Pearson M."/>
            <person name="Priest M."/>
            <person name="Roberts A."/>
            <person name="Saif S."/>
            <person name="Shea T."/>
            <person name="Shenoy N."/>
            <person name="Sisk P."/>
            <person name="Stolte C."/>
            <person name="Sykes S."/>
            <person name="Yandava C."/>
            <person name="Wortman J."/>
            <person name="Nusbaum C."/>
            <person name="Birren B."/>
        </authorList>
    </citation>
    <scope>NUCLEOTIDE SEQUENCE</scope>
    <source>
        <strain evidence="2">R3-111a-1</strain>
    </source>
</reference>
<reference evidence="2" key="2">
    <citation type="submission" date="2010-07" db="EMBL/GenBank/DDBJ databases">
        <authorList>
            <consortium name="The Broad Institute Genome Sequencing Platform"/>
            <consortium name="Broad Institute Genome Sequencing Center for Infectious Disease"/>
            <person name="Ma L.-J."/>
            <person name="Dead R."/>
            <person name="Young S."/>
            <person name="Zeng Q."/>
            <person name="Koehrsen M."/>
            <person name="Alvarado L."/>
            <person name="Berlin A."/>
            <person name="Chapman S.B."/>
            <person name="Chen Z."/>
            <person name="Freedman E."/>
            <person name="Gellesch M."/>
            <person name="Goldberg J."/>
            <person name="Griggs A."/>
            <person name="Gujja S."/>
            <person name="Heilman E.R."/>
            <person name="Heiman D."/>
            <person name="Hepburn T."/>
            <person name="Howarth C."/>
            <person name="Jen D."/>
            <person name="Larson L."/>
            <person name="Mehta T."/>
            <person name="Neiman D."/>
            <person name="Pearson M."/>
            <person name="Roberts A."/>
            <person name="Saif S."/>
            <person name="Shea T."/>
            <person name="Shenoy N."/>
            <person name="Sisk P."/>
            <person name="Stolte C."/>
            <person name="Sykes S."/>
            <person name="Walk T."/>
            <person name="White J."/>
            <person name="Yandava C."/>
            <person name="Haas B."/>
            <person name="Nusbaum C."/>
            <person name="Birren B."/>
        </authorList>
    </citation>
    <scope>NUCLEOTIDE SEQUENCE</scope>
    <source>
        <strain evidence="2">R3-111a-1</strain>
    </source>
</reference>
<dbReference type="HOGENOM" id="CLU_089389_0_0_1"/>
<keyword evidence="4" id="KW-1185">Reference proteome</keyword>
<dbReference type="eggNOG" id="ENOG502SAQG">
    <property type="taxonomic scope" value="Eukaryota"/>
</dbReference>
<keyword evidence="1" id="KW-1133">Transmembrane helix</keyword>
<reference evidence="3" key="5">
    <citation type="submission" date="2018-04" db="UniProtKB">
        <authorList>
            <consortium name="EnsemblFungi"/>
        </authorList>
    </citation>
    <scope>IDENTIFICATION</scope>
    <source>
        <strain evidence="3">R3-111a-1</strain>
    </source>
</reference>
<evidence type="ECO:0000313" key="4">
    <source>
        <dbReference type="Proteomes" id="UP000006039"/>
    </source>
</evidence>
<dbReference type="AlphaFoldDB" id="J3NRK9"/>